<dbReference type="EMBL" id="CP016179">
    <property type="protein sequence ID" value="ANO35294.1"/>
    <property type="molecule type" value="Genomic_DNA"/>
</dbReference>
<dbReference type="Proteomes" id="UP000092018">
    <property type="component" value="Plasmid unnamed1"/>
</dbReference>
<name>A0AAN0XZ42_9VIBR</name>
<protein>
    <recommendedName>
        <fullName evidence="2">Flagellar protein FlgJ N-terminal domain-containing protein</fullName>
    </recommendedName>
</protein>
<keyword evidence="3" id="KW-0614">Plasmid</keyword>
<organism evidence="3 4">
    <name type="scientific">Vibrio breoganii</name>
    <dbReference type="NCBI Taxonomy" id="553239"/>
    <lineage>
        <taxon>Bacteria</taxon>
        <taxon>Pseudomonadati</taxon>
        <taxon>Pseudomonadota</taxon>
        <taxon>Gammaproteobacteria</taxon>
        <taxon>Vibrionales</taxon>
        <taxon>Vibrionaceae</taxon>
        <taxon>Vibrio</taxon>
    </lineage>
</organism>
<gene>
    <name evidence="3" type="ORF">A6E01_18955</name>
</gene>
<sequence length="154" mass="16648">MISPIASVVIDTLNGESVGHAEVITPNAKATLASPQFVSFEEALQLSNQERAGRSGSVLDNTELRSLQGRGDSPAKIARVAVELETVYMQMVFKTMRDSAKAFEDKDSPLSSANDGMFKDVLDQQMVSNMNRNGGSVGLAESLYVQMSRNFGNK</sequence>
<evidence type="ECO:0000313" key="4">
    <source>
        <dbReference type="Proteomes" id="UP000092018"/>
    </source>
</evidence>
<dbReference type="KEGG" id="vbr:A6E01_18955"/>
<accession>A0AAN0XZ42</accession>
<evidence type="ECO:0000259" key="2">
    <source>
        <dbReference type="Pfam" id="PF10135"/>
    </source>
</evidence>
<evidence type="ECO:0000313" key="3">
    <source>
        <dbReference type="EMBL" id="ANO35294.1"/>
    </source>
</evidence>
<dbReference type="RefSeq" id="WP_065211056.1">
    <property type="nucleotide sequence ID" value="NZ_CP016179.1"/>
</dbReference>
<dbReference type="GO" id="GO:0044781">
    <property type="term" value="P:bacterial-type flagellum organization"/>
    <property type="evidence" value="ECO:0007669"/>
    <property type="project" value="UniProtKB-KW"/>
</dbReference>
<reference evidence="3 4" key="1">
    <citation type="submission" date="2016-06" db="EMBL/GenBank/DDBJ databases">
        <title>Adaptive Radiation by Waves of Gene Transfer Leads to Fine-Scale Resource Partitioning in Marine Microbes.</title>
        <authorList>
            <person name="Hehemann J.-H."/>
            <person name="Arevalo P."/>
            <person name="Datta M.S."/>
            <person name="Yu X."/>
            <person name="Corzett C."/>
            <person name="Henschel A."/>
            <person name="Preheim S.P."/>
            <person name="Timberlake S."/>
            <person name="Alm E.J."/>
            <person name="Polz M.F."/>
        </authorList>
    </citation>
    <scope>NUCLEOTIDE SEQUENCE [LARGE SCALE GENOMIC DNA]</scope>
    <source>
        <strain evidence="3 4">FF50</strain>
        <plasmid evidence="3 4">unnamed1</plasmid>
    </source>
</reference>
<keyword evidence="1" id="KW-1005">Bacterial flagellum biogenesis</keyword>
<dbReference type="Pfam" id="PF10135">
    <property type="entry name" value="Rod-binding"/>
    <property type="match status" value="1"/>
</dbReference>
<feature type="domain" description="Flagellar protein FlgJ N-terminal" evidence="2">
    <location>
        <begin position="94"/>
        <end position="146"/>
    </location>
</feature>
<geneLocation type="plasmid" evidence="3 4">
    <name>unnamed1</name>
</geneLocation>
<proteinExistence type="predicted"/>
<dbReference type="InterPro" id="IPR019301">
    <property type="entry name" value="Flagellar_prot_FlgJ_N"/>
</dbReference>
<evidence type="ECO:0000256" key="1">
    <source>
        <dbReference type="ARBA" id="ARBA00022795"/>
    </source>
</evidence>
<dbReference type="AlphaFoldDB" id="A0AAN0XZ42"/>